<evidence type="ECO:0000313" key="3">
    <source>
        <dbReference type="Proteomes" id="UP000266745"/>
    </source>
</evidence>
<sequence length="64" mass="6907">MNGKLKLVALLLILPLLTIAVTSVQDADADKGEKSCSKKDKTMKGSSYNKSSKMSIKSSKSLEF</sequence>
<dbReference type="KEGG" id="tah:SU86_008770"/>
<dbReference type="AlphaFoldDB" id="A0A3G1B3U5"/>
<feature type="compositionally biased region" description="Basic and acidic residues" evidence="1">
    <location>
        <begin position="28"/>
        <end position="43"/>
    </location>
</feature>
<accession>A0A3G1B3U5</accession>
<reference evidence="2 3" key="1">
    <citation type="journal article" date="2016" name="Sci. Rep.">
        <title>A novel ammonia-oxidizing archaeon from wastewater treatment plant: Its enrichment, physiological and genomic characteristics.</title>
        <authorList>
            <person name="Li Y."/>
            <person name="Ding K."/>
            <person name="Wen X."/>
            <person name="Zhang B."/>
            <person name="Shen B."/>
            <person name="Yang Y."/>
        </authorList>
    </citation>
    <scope>NUCLEOTIDE SEQUENCE [LARGE SCALE GENOMIC DNA]</scope>
    <source>
        <strain evidence="2 3">SAT1</strain>
    </source>
</reference>
<feature type="region of interest" description="Disordered" evidence="1">
    <location>
        <begin position="26"/>
        <end position="64"/>
    </location>
</feature>
<evidence type="ECO:0000256" key="1">
    <source>
        <dbReference type="SAM" id="MobiDB-lite"/>
    </source>
</evidence>
<dbReference type="GeneID" id="24874654"/>
<gene>
    <name evidence="2" type="ORF">SU86_008770</name>
</gene>
<dbReference type="EMBL" id="CP011097">
    <property type="protein sequence ID" value="AJZ76430.2"/>
    <property type="molecule type" value="Genomic_DNA"/>
</dbReference>
<organism evidence="2 3">
    <name type="scientific">Candidatus Nitrosotenuis cloacae</name>
    <dbReference type="NCBI Taxonomy" id="1603555"/>
    <lineage>
        <taxon>Archaea</taxon>
        <taxon>Nitrososphaerota</taxon>
        <taxon>Candidatus Nitrosotenuis</taxon>
    </lineage>
</organism>
<proteinExistence type="predicted"/>
<dbReference type="RefSeq" id="WP_048187190.1">
    <property type="nucleotide sequence ID" value="NZ_CP011097.1"/>
</dbReference>
<keyword evidence="3" id="KW-1185">Reference proteome</keyword>
<dbReference type="Proteomes" id="UP000266745">
    <property type="component" value="Chromosome"/>
</dbReference>
<feature type="compositionally biased region" description="Low complexity" evidence="1">
    <location>
        <begin position="44"/>
        <end position="64"/>
    </location>
</feature>
<protein>
    <submittedName>
        <fullName evidence="2">Uncharacterized protein</fullName>
    </submittedName>
</protein>
<name>A0A3G1B3U5_9ARCH</name>
<evidence type="ECO:0000313" key="2">
    <source>
        <dbReference type="EMBL" id="AJZ76430.2"/>
    </source>
</evidence>